<protein>
    <submittedName>
        <fullName evidence="2">Uncharacterized protein</fullName>
    </submittedName>
</protein>
<feature type="transmembrane region" description="Helical" evidence="1">
    <location>
        <begin position="149"/>
        <end position="168"/>
    </location>
</feature>
<dbReference type="STRING" id="119641.SAMN05421842_11637"/>
<dbReference type="EMBL" id="FOMG01000016">
    <property type="protein sequence ID" value="SFC99699.1"/>
    <property type="molecule type" value="Genomic_DNA"/>
</dbReference>
<evidence type="ECO:0000256" key="1">
    <source>
        <dbReference type="SAM" id="Phobius"/>
    </source>
</evidence>
<keyword evidence="1" id="KW-1133">Transmembrane helix</keyword>
<keyword evidence="1" id="KW-0812">Transmembrane</keyword>
<accession>A0A1I1NPY0</accession>
<gene>
    <name evidence="2" type="ORF">SAMN05421842_11637</name>
</gene>
<proteinExistence type="predicted"/>
<organism evidence="2 3">
    <name type="scientific">Clostridium uliginosum</name>
    <dbReference type="NCBI Taxonomy" id="119641"/>
    <lineage>
        <taxon>Bacteria</taxon>
        <taxon>Bacillati</taxon>
        <taxon>Bacillota</taxon>
        <taxon>Clostridia</taxon>
        <taxon>Eubacteriales</taxon>
        <taxon>Clostridiaceae</taxon>
        <taxon>Clostridium</taxon>
    </lineage>
</organism>
<dbReference type="Proteomes" id="UP000199263">
    <property type="component" value="Unassembled WGS sequence"/>
</dbReference>
<evidence type="ECO:0000313" key="3">
    <source>
        <dbReference type="Proteomes" id="UP000199263"/>
    </source>
</evidence>
<evidence type="ECO:0000313" key="2">
    <source>
        <dbReference type="EMBL" id="SFC99699.1"/>
    </source>
</evidence>
<sequence>MNNFEPNQLVKECIANKDIMGLKGALVGIIFSNRSFSNGEFDNTLERITSKGINIYEKFDGEDIVCNTIKGRSFTEDDFAEAVYYLKVNFCQERIKDVKKISKKIYIDSCVKVNTGESAFKTAKNGENSEKKHISHQTKMNQNKKNNSIKIIAGIAVVAAIAIAIKIMK</sequence>
<dbReference type="OrthoDB" id="1911987at2"/>
<keyword evidence="3" id="KW-1185">Reference proteome</keyword>
<dbReference type="RefSeq" id="WP_090091699.1">
    <property type="nucleotide sequence ID" value="NZ_FOMG01000016.1"/>
</dbReference>
<reference evidence="2 3" key="1">
    <citation type="submission" date="2016-10" db="EMBL/GenBank/DDBJ databases">
        <authorList>
            <person name="de Groot N.N."/>
        </authorList>
    </citation>
    <scope>NUCLEOTIDE SEQUENCE [LARGE SCALE GENOMIC DNA]</scope>
    <source>
        <strain evidence="2 3">DSM 12992</strain>
    </source>
</reference>
<dbReference type="AlphaFoldDB" id="A0A1I1NPY0"/>
<keyword evidence="1" id="KW-0472">Membrane</keyword>
<name>A0A1I1NPY0_9CLOT</name>